<sequence>MYNKTKNEDDEVWQQLQSPRQREPDRLDVFLLLWANQANQINQLHLLQKGKSQMAQVVKQRLPPPHRGRTPSLTAREGGLSEFQSRSREAAQKLPFSSRTNQLTALIFADRSSVLQVRELSLPPHLHRQITTE</sequence>
<organism evidence="2 3">
    <name type="scientific">Pleuronectes platessa</name>
    <name type="common">European plaice</name>
    <dbReference type="NCBI Taxonomy" id="8262"/>
    <lineage>
        <taxon>Eukaryota</taxon>
        <taxon>Metazoa</taxon>
        <taxon>Chordata</taxon>
        <taxon>Craniata</taxon>
        <taxon>Vertebrata</taxon>
        <taxon>Euteleostomi</taxon>
        <taxon>Actinopterygii</taxon>
        <taxon>Neopterygii</taxon>
        <taxon>Teleostei</taxon>
        <taxon>Neoteleostei</taxon>
        <taxon>Acanthomorphata</taxon>
        <taxon>Carangaria</taxon>
        <taxon>Pleuronectiformes</taxon>
        <taxon>Pleuronectoidei</taxon>
        <taxon>Pleuronectidae</taxon>
        <taxon>Pleuronectes</taxon>
    </lineage>
</organism>
<dbReference type="AlphaFoldDB" id="A0A9N7VI46"/>
<feature type="region of interest" description="Disordered" evidence="1">
    <location>
        <begin position="1"/>
        <end position="20"/>
    </location>
</feature>
<gene>
    <name evidence="2" type="ORF">PLEPLA_LOCUS37503</name>
</gene>
<protein>
    <submittedName>
        <fullName evidence="2">Uncharacterized protein</fullName>
    </submittedName>
</protein>
<keyword evidence="3" id="KW-1185">Reference proteome</keyword>
<accession>A0A9N7VI46</accession>
<dbReference type="Proteomes" id="UP001153269">
    <property type="component" value="Unassembled WGS sequence"/>
</dbReference>
<evidence type="ECO:0000256" key="1">
    <source>
        <dbReference type="SAM" id="MobiDB-lite"/>
    </source>
</evidence>
<name>A0A9N7VI46_PLEPL</name>
<reference evidence="2" key="1">
    <citation type="submission" date="2020-03" db="EMBL/GenBank/DDBJ databases">
        <authorList>
            <person name="Weist P."/>
        </authorList>
    </citation>
    <scope>NUCLEOTIDE SEQUENCE</scope>
</reference>
<evidence type="ECO:0000313" key="3">
    <source>
        <dbReference type="Proteomes" id="UP001153269"/>
    </source>
</evidence>
<proteinExistence type="predicted"/>
<evidence type="ECO:0000313" key="2">
    <source>
        <dbReference type="EMBL" id="CAB1449817.1"/>
    </source>
</evidence>
<dbReference type="EMBL" id="CADEAL010004028">
    <property type="protein sequence ID" value="CAB1449817.1"/>
    <property type="molecule type" value="Genomic_DNA"/>
</dbReference>
<feature type="region of interest" description="Disordered" evidence="1">
    <location>
        <begin position="61"/>
        <end position="95"/>
    </location>
</feature>
<comment type="caution">
    <text evidence="2">The sequence shown here is derived from an EMBL/GenBank/DDBJ whole genome shotgun (WGS) entry which is preliminary data.</text>
</comment>